<keyword evidence="1" id="KW-0540">Nuclease</keyword>
<keyword evidence="4" id="KW-0378">Hydrolase</keyword>
<dbReference type="KEGG" id="jte:ASJ30_05640"/>
<dbReference type="Gene3D" id="3.40.960.10">
    <property type="entry name" value="VSR Endonuclease"/>
    <property type="match status" value="1"/>
</dbReference>
<dbReference type="Pfam" id="PF03852">
    <property type="entry name" value="Vsr"/>
    <property type="match status" value="1"/>
</dbReference>
<keyword evidence="8" id="KW-1185">Reference proteome</keyword>
<dbReference type="GO" id="GO:0006298">
    <property type="term" value="P:mismatch repair"/>
    <property type="evidence" value="ECO:0007669"/>
    <property type="project" value="InterPro"/>
</dbReference>
<organism evidence="7 8">
    <name type="scientific">Janibacter indicus</name>
    <dbReference type="NCBI Taxonomy" id="857417"/>
    <lineage>
        <taxon>Bacteria</taxon>
        <taxon>Bacillati</taxon>
        <taxon>Actinomycetota</taxon>
        <taxon>Actinomycetes</taxon>
        <taxon>Micrococcales</taxon>
        <taxon>Intrasporangiaceae</taxon>
        <taxon>Janibacter</taxon>
    </lineage>
</organism>
<evidence type="ECO:0000256" key="2">
    <source>
        <dbReference type="ARBA" id="ARBA00022759"/>
    </source>
</evidence>
<dbReference type="SUPFAM" id="SSF52980">
    <property type="entry name" value="Restriction endonuclease-like"/>
    <property type="match status" value="1"/>
</dbReference>
<evidence type="ECO:0000256" key="4">
    <source>
        <dbReference type="ARBA" id="ARBA00022801"/>
    </source>
</evidence>
<comment type="similarity">
    <text evidence="6">Belongs to the Vsr family.</text>
</comment>
<dbReference type="InterPro" id="IPR011335">
    <property type="entry name" value="Restrct_endonuc-II-like"/>
</dbReference>
<evidence type="ECO:0000256" key="1">
    <source>
        <dbReference type="ARBA" id="ARBA00022722"/>
    </source>
</evidence>
<keyword evidence="5" id="KW-0234">DNA repair</keyword>
<dbReference type="InterPro" id="IPR004603">
    <property type="entry name" value="DNA_mismatch_endonuc_vsr"/>
</dbReference>
<evidence type="ECO:0000313" key="8">
    <source>
        <dbReference type="Proteomes" id="UP000182938"/>
    </source>
</evidence>
<dbReference type="AlphaFoldDB" id="A0A1L3ML19"/>
<dbReference type="GO" id="GO:0016787">
    <property type="term" value="F:hydrolase activity"/>
    <property type="evidence" value="ECO:0007669"/>
    <property type="project" value="UniProtKB-KW"/>
</dbReference>
<evidence type="ECO:0000256" key="6">
    <source>
        <dbReference type="ARBA" id="ARBA00029466"/>
    </source>
</evidence>
<sequence length="125" mass="14523">MSRQRTANTAPETRLRKLLHARGLRFRTEYVVDGLPRRRVDIVFTRVRLAVLVDGCFWHGCPEHCVTPKSNTAWWTAKIQTNRQRDRDTDARLAALGWSVLRIWEHTPPESAADTVERAYRALID</sequence>
<accession>A0A1L3ML19</accession>
<dbReference type="REBASE" id="174183">
    <property type="entry name" value="V.JteJYFY1ORF5645P"/>
</dbReference>
<keyword evidence="3" id="KW-0227">DNA damage</keyword>
<keyword evidence="2" id="KW-0255">Endonuclease</keyword>
<evidence type="ECO:0000313" key="7">
    <source>
        <dbReference type="EMBL" id="APH03021.1"/>
    </source>
</evidence>
<dbReference type="GO" id="GO:0004519">
    <property type="term" value="F:endonuclease activity"/>
    <property type="evidence" value="ECO:0007669"/>
    <property type="project" value="UniProtKB-KW"/>
</dbReference>
<dbReference type="Proteomes" id="UP000182938">
    <property type="component" value="Chromosome"/>
</dbReference>
<dbReference type="CDD" id="cd00221">
    <property type="entry name" value="Vsr"/>
    <property type="match status" value="1"/>
</dbReference>
<evidence type="ECO:0008006" key="9">
    <source>
        <dbReference type="Google" id="ProtNLM"/>
    </source>
</evidence>
<evidence type="ECO:0000256" key="5">
    <source>
        <dbReference type="ARBA" id="ARBA00023204"/>
    </source>
</evidence>
<name>A0A1L3ML19_9MICO</name>
<reference evidence="7 8" key="1">
    <citation type="submission" date="2015-11" db="EMBL/GenBank/DDBJ databases">
        <authorList>
            <person name="Zhang Y."/>
            <person name="Guo Z."/>
        </authorList>
    </citation>
    <scope>NUCLEOTIDE SEQUENCE [LARGE SCALE GENOMIC DNA]</scope>
    <source>
        <strain evidence="7 8">YFY001</strain>
    </source>
</reference>
<evidence type="ECO:0000256" key="3">
    <source>
        <dbReference type="ARBA" id="ARBA00022763"/>
    </source>
</evidence>
<proteinExistence type="inferred from homology"/>
<dbReference type="NCBIfam" id="TIGR00632">
    <property type="entry name" value="vsr"/>
    <property type="match status" value="1"/>
</dbReference>
<dbReference type="EMBL" id="CP013290">
    <property type="protein sequence ID" value="APH03021.1"/>
    <property type="molecule type" value="Genomic_DNA"/>
</dbReference>
<gene>
    <name evidence="7" type="ORF">ASJ30_05640</name>
</gene>
<protein>
    <recommendedName>
        <fullName evidence="9">Very short patch repair endonuclease</fullName>
    </recommendedName>
</protein>